<feature type="non-terminal residue" evidence="2">
    <location>
        <position position="1"/>
    </location>
</feature>
<comment type="caution">
    <text evidence="2">The sequence shown here is derived from an EMBL/GenBank/DDBJ whole genome shotgun (WGS) entry which is preliminary data.</text>
</comment>
<evidence type="ECO:0000313" key="2">
    <source>
        <dbReference type="EMBL" id="CRG94543.1"/>
    </source>
</evidence>
<keyword evidence="1" id="KW-0812">Transmembrane</keyword>
<gene>
    <name evidence="2" type="ORF">PGAL8A_00194080</name>
</gene>
<accession>A0A1J1GPV5</accession>
<proteinExistence type="predicted"/>
<organism evidence="2 3">
    <name type="scientific">Plasmodium gallinaceum</name>
    <dbReference type="NCBI Taxonomy" id="5849"/>
    <lineage>
        <taxon>Eukaryota</taxon>
        <taxon>Sar</taxon>
        <taxon>Alveolata</taxon>
        <taxon>Apicomplexa</taxon>
        <taxon>Aconoidasida</taxon>
        <taxon>Haemosporida</taxon>
        <taxon>Plasmodiidae</taxon>
        <taxon>Plasmodium</taxon>
        <taxon>Plasmodium (Haemamoeba)</taxon>
    </lineage>
</organism>
<dbReference type="AlphaFoldDB" id="A0A1J1GPV5"/>
<keyword evidence="3" id="KW-1185">Reference proteome</keyword>
<dbReference type="VEuPathDB" id="PlasmoDB:PGAL8A_00194080"/>
<evidence type="ECO:0000256" key="1">
    <source>
        <dbReference type="SAM" id="Phobius"/>
    </source>
</evidence>
<reference evidence="2" key="1">
    <citation type="submission" date="2015-04" db="EMBL/GenBank/DDBJ databases">
        <authorList>
            <consortium name="Pathogen Informatics"/>
        </authorList>
    </citation>
    <scope>NUCLEOTIDE SEQUENCE [LARGE SCALE GENOMIC DNA]</scope>
    <source>
        <strain evidence="2">8A</strain>
    </source>
</reference>
<feature type="transmembrane region" description="Helical" evidence="1">
    <location>
        <begin position="48"/>
        <end position="67"/>
    </location>
</feature>
<evidence type="ECO:0000313" key="3">
    <source>
        <dbReference type="Proteomes" id="UP000220797"/>
    </source>
</evidence>
<dbReference type="RefSeq" id="XP_028527358.1">
    <property type="nucleotide sequence ID" value="XM_028670624.1"/>
</dbReference>
<dbReference type="Proteomes" id="UP000220797">
    <property type="component" value="Unassembled WGS sequence"/>
</dbReference>
<dbReference type="GeneID" id="39730466"/>
<protein>
    <submittedName>
        <fullName evidence="2">Fam-g protein</fullName>
    </submittedName>
</protein>
<keyword evidence="1" id="KW-0472">Membrane</keyword>
<name>A0A1J1GPV5_PLAGA</name>
<keyword evidence="1" id="KW-1133">Transmembrane helix</keyword>
<sequence length="86" mass="10131">CDSYKTLIYKNILQTKNELNTQLINHLSINTIVKNLNRKLINQALNNIINIVNAKLFLLILVVKIILTLQMNKFIHVFYITKYLLF</sequence>
<dbReference type="EMBL" id="CVMV01000030">
    <property type="protein sequence ID" value="CRG94543.1"/>
    <property type="molecule type" value="Genomic_DNA"/>
</dbReference>